<dbReference type="RefSeq" id="WP_220226675.1">
    <property type="nucleotide sequence ID" value="NZ_JAICBX010000001.1"/>
</dbReference>
<dbReference type="InterPro" id="IPR016169">
    <property type="entry name" value="FAD-bd_PCMH_sub2"/>
</dbReference>
<evidence type="ECO:0000256" key="1">
    <source>
        <dbReference type="ARBA" id="ARBA00008000"/>
    </source>
</evidence>
<dbReference type="InterPro" id="IPR006094">
    <property type="entry name" value="Oxid_FAD_bind_N"/>
</dbReference>
<dbReference type="Pfam" id="PF01565">
    <property type="entry name" value="FAD_binding_4"/>
    <property type="match status" value="1"/>
</dbReference>
<comment type="caution">
    <text evidence="4">The sequence shown here is derived from an EMBL/GenBank/DDBJ whole genome shotgun (WGS) entry which is preliminary data.</text>
</comment>
<name>A0AAE3CY90_9HYPH</name>
<dbReference type="Proteomes" id="UP001196509">
    <property type="component" value="Unassembled WGS sequence"/>
</dbReference>
<keyword evidence="5" id="KW-1185">Reference proteome</keyword>
<dbReference type="EMBL" id="JAICBX010000001">
    <property type="protein sequence ID" value="MBW8635960.1"/>
    <property type="molecule type" value="Genomic_DNA"/>
</dbReference>
<dbReference type="InterPro" id="IPR036318">
    <property type="entry name" value="FAD-bd_PCMH-like_sf"/>
</dbReference>
<dbReference type="AlphaFoldDB" id="A0AAE3CY90"/>
<dbReference type="SUPFAM" id="SSF56176">
    <property type="entry name" value="FAD-binding/transporter-associated domain-like"/>
    <property type="match status" value="1"/>
</dbReference>
<evidence type="ECO:0000313" key="5">
    <source>
        <dbReference type="Proteomes" id="UP001196509"/>
    </source>
</evidence>
<comment type="similarity">
    <text evidence="1">Belongs to the FAD-binding oxidoreductase/transferase type 4 family.</text>
</comment>
<organism evidence="4 5">
    <name type="scientific">Flavimaribacter sediminis</name>
    <dbReference type="NCBI Taxonomy" id="2865987"/>
    <lineage>
        <taxon>Bacteria</taxon>
        <taxon>Pseudomonadati</taxon>
        <taxon>Pseudomonadota</taxon>
        <taxon>Alphaproteobacteria</taxon>
        <taxon>Hyphomicrobiales</taxon>
        <taxon>Rhizobiaceae</taxon>
        <taxon>Flavimaribacter</taxon>
    </lineage>
</organism>
<evidence type="ECO:0000313" key="4">
    <source>
        <dbReference type="EMBL" id="MBW8635960.1"/>
    </source>
</evidence>
<dbReference type="GO" id="GO:0071949">
    <property type="term" value="F:FAD binding"/>
    <property type="evidence" value="ECO:0007669"/>
    <property type="project" value="InterPro"/>
</dbReference>
<dbReference type="GO" id="GO:0004458">
    <property type="term" value="F:D-lactate dehydrogenase (cytochrome) activity"/>
    <property type="evidence" value="ECO:0007669"/>
    <property type="project" value="TreeGrafter"/>
</dbReference>
<dbReference type="PANTHER" id="PTHR11748">
    <property type="entry name" value="D-LACTATE DEHYDROGENASE"/>
    <property type="match status" value="1"/>
</dbReference>
<sequence>MSYESWGRLRLRDRSGVDAASIGVIDGRMPGGFLPFGNGRSYGDSCHNDAGTLFDSRSLDRIIDFDPETGDLHCQAGVLLSDILSYAIPRGFFPPVTPGTQYVTVGGAIANDVHGKNHHRRGVFGNWVQSFRLMRSDLGTIQCDRRQNSGLFAATIGGMGLTGLITDAVIRLVRTPGPDIRQHTLRFSSIDGYFDAFESFDRDHEYAVAWIDQSARGGHFGRGLLLGGDHAQGKEQAAAPRSHARLSVPFTPPISLVNSISMRAFNALYFRKERAGSSVRDVPWRKYFYPLDALGHWNRLYGPRGLHQHQSVYPEMTGRQTTIRLLECAQAHGHASFLTVLKRFGGEKSPGLLSFPRAGFTLTLDFANRGKPTERLLDALDRIVMEAGGAVNPYKDARMSADVFAGSFPNWRDLENIRDPALMSDFWRRTAMMLEKQD</sequence>
<accession>A0AAE3CY90</accession>
<evidence type="ECO:0000259" key="3">
    <source>
        <dbReference type="PROSITE" id="PS51387"/>
    </source>
</evidence>
<dbReference type="GO" id="GO:0008720">
    <property type="term" value="F:D-lactate dehydrogenase (NAD+) activity"/>
    <property type="evidence" value="ECO:0007669"/>
    <property type="project" value="TreeGrafter"/>
</dbReference>
<dbReference type="GO" id="GO:1903457">
    <property type="term" value="P:lactate catabolic process"/>
    <property type="evidence" value="ECO:0007669"/>
    <property type="project" value="TreeGrafter"/>
</dbReference>
<gene>
    <name evidence="4" type="ORF">K1W69_02090</name>
</gene>
<keyword evidence="2" id="KW-0274">FAD</keyword>
<dbReference type="PANTHER" id="PTHR11748:SF111">
    <property type="entry name" value="D-LACTATE DEHYDROGENASE, MITOCHONDRIAL-RELATED"/>
    <property type="match status" value="1"/>
</dbReference>
<feature type="domain" description="FAD-binding PCMH-type" evidence="3">
    <location>
        <begin position="1"/>
        <end position="175"/>
    </location>
</feature>
<dbReference type="Gene3D" id="3.30.465.10">
    <property type="match status" value="1"/>
</dbReference>
<evidence type="ECO:0000256" key="2">
    <source>
        <dbReference type="ARBA" id="ARBA00022827"/>
    </source>
</evidence>
<reference evidence="4" key="1">
    <citation type="submission" date="2021-08" db="EMBL/GenBank/DDBJ databases">
        <title>Hoeflea bacterium WL0058 sp. nov., isolated from the sediment.</title>
        <authorList>
            <person name="Wang L."/>
            <person name="Zhang D."/>
        </authorList>
    </citation>
    <scope>NUCLEOTIDE SEQUENCE</scope>
    <source>
        <strain evidence="4">WL0058</strain>
    </source>
</reference>
<keyword evidence="2" id="KW-0285">Flavoprotein</keyword>
<protein>
    <submittedName>
        <fullName evidence="4">FAD-binding oxidoreductase</fullName>
    </submittedName>
</protein>
<dbReference type="InterPro" id="IPR016166">
    <property type="entry name" value="FAD-bd_PCMH"/>
</dbReference>
<dbReference type="PROSITE" id="PS51387">
    <property type="entry name" value="FAD_PCMH"/>
    <property type="match status" value="1"/>
</dbReference>
<proteinExistence type="inferred from homology"/>